<proteinExistence type="predicted"/>
<reference evidence="1" key="1">
    <citation type="journal article" date="2015" name="Nature">
        <title>Complex archaea that bridge the gap between prokaryotes and eukaryotes.</title>
        <authorList>
            <person name="Spang A."/>
            <person name="Saw J.H."/>
            <person name="Jorgensen S.L."/>
            <person name="Zaremba-Niedzwiedzka K."/>
            <person name="Martijn J."/>
            <person name="Lind A.E."/>
            <person name="van Eijk R."/>
            <person name="Schleper C."/>
            <person name="Guy L."/>
            <person name="Ettema T.J."/>
        </authorList>
    </citation>
    <scope>NUCLEOTIDE SEQUENCE</scope>
</reference>
<accession>A0A0F9DIY7</accession>
<protein>
    <submittedName>
        <fullName evidence="1">Uncharacterized protein</fullName>
    </submittedName>
</protein>
<organism evidence="1">
    <name type="scientific">marine sediment metagenome</name>
    <dbReference type="NCBI Taxonomy" id="412755"/>
    <lineage>
        <taxon>unclassified sequences</taxon>
        <taxon>metagenomes</taxon>
        <taxon>ecological metagenomes</taxon>
    </lineage>
</organism>
<dbReference type="AlphaFoldDB" id="A0A0F9DIY7"/>
<name>A0A0F9DIY7_9ZZZZ</name>
<dbReference type="EMBL" id="LAZR01031443">
    <property type="protein sequence ID" value="KKL53746.1"/>
    <property type="molecule type" value="Genomic_DNA"/>
</dbReference>
<gene>
    <name evidence="1" type="ORF">LCGC14_2272360</name>
</gene>
<sequence length="127" mass="15262">MSKKAMNKLRYKIIKEQVFGTETLFYQCDDERKVSAHAKRKYDINLDAKELKLLDGSCIEFHNKNDGVMWVVWVRNRDDWKVMVHEASHLVFRILDTCGVKYKSANDETWCYLHGYYISKFWHEMCK</sequence>
<evidence type="ECO:0000313" key="1">
    <source>
        <dbReference type="EMBL" id="KKL53746.1"/>
    </source>
</evidence>
<comment type="caution">
    <text evidence="1">The sequence shown here is derived from an EMBL/GenBank/DDBJ whole genome shotgun (WGS) entry which is preliminary data.</text>
</comment>